<feature type="active site" description="Proton donor" evidence="10">
    <location>
        <position position="690"/>
    </location>
</feature>
<evidence type="ECO:0000256" key="8">
    <source>
        <dbReference type="ARBA" id="ARBA00048239"/>
    </source>
</evidence>
<evidence type="ECO:0000256" key="13">
    <source>
        <dbReference type="PIRSR" id="PIRSR036489-4"/>
    </source>
</evidence>
<feature type="binding site" evidence="12">
    <location>
        <begin position="580"/>
        <end position="583"/>
    </location>
    <ligand>
        <name>NADP(+)</name>
        <dbReference type="ChEBI" id="CHEBI:58349"/>
    </ligand>
</feature>
<evidence type="ECO:0000256" key="12">
    <source>
        <dbReference type="PIRSR" id="PIRSR036489-3"/>
    </source>
</evidence>
<organism evidence="18 19">
    <name type="scientific">Sinocyclocheilus grahami</name>
    <name type="common">Dianchi golden-line fish</name>
    <name type="synonym">Barbus grahami</name>
    <dbReference type="NCBI Taxonomy" id="75366"/>
    <lineage>
        <taxon>Eukaryota</taxon>
        <taxon>Metazoa</taxon>
        <taxon>Chordata</taxon>
        <taxon>Craniata</taxon>
        <taxon>Vertebrata</taxon>
        <taxon>Euteleostomi</taxon>
        <taxon>Actinopterygii</taxon>
        <taxon>Neopterygii</taxon>
        <taxon>Teleostei</taxon>
        <taxon>Ostariophysi</taxon>
        <taxon>Cypriniformes</taxon>
        <taxon>Cyprinidae</taxon>
        <taxon>Cyprininae</taxon>
        <taxon>Sinocyclocheilus</taxon>
    </lineage>
</organism>
<dbReference type="InterPro" id="IPR016163">
    <property type="entry name" value="Ald_DH_C"/>
</dbReference>
<dbReference type="SUPFAM" id="SSF53328">
    <property type="entry name" value="Formyltransferase"/>
    <property type="match status" value="1"/>
</dbReference>
<keyword evidence="7 9" id="KW-0560">Oxidoreductase</keyword>
<feature type="binding site" evidence="12">
    <location>
        <position position="740"/>
    </location>
    <ligand>
        <name>NADP(+)</name>
        <dbReference type="ChEBI" id="CHEBI:58349"/>
    </ligand>
</feature>
<feature type="chain" id="PRO_5025617091" description="10-formyltetrahydrofolate dehydrogenase" evidence="16">
    <location>
        <begin position="24"/>
        <end position="885"/>
    </location>
</feature>
<dbReference type="InterPro" id="IPR016160">
    <property type="entry name" value="Ald_DH_CS_CYS"/>
</dbReference>
<dbReference type="InterPro" id="IPR002376">
    <property type="entry name" value="Formyl_transf_N"/>
</dbReference>
<dbReference type="CDD" id="cd08703">
    <property type="entry name" value="FDH_Hydrolase_C"/>
    <property type="match status" value="1"/>
</dbReference>
<dbReference type="FunFam" id="3.10.25.10:FF:000002">
    <property type="entry name" value="10-formyltetrahydrofolate dehydrogenase"/>
    <property type="match status" value="1"/>
</dbReference>
<keyword evidence="4" id="KW-0597">Phosphoprotein</keyword>
<dbReference type="FunFam" id="3.40.309.10:FF:000008">
    <property type="entry name" value="Cytosolic 10-formyltetrahydrofolate dehydrogenase"/>
    <property type="match status" value="1"/>
</dbReference>
<feature type="domain" description="Carrier" evidence="17">
    <location>
        <begin position="316"/>
        <end position="393"/>
    </location>
</feature>
<gene>
    <name evidence="18" type="primary">aldh1l1</name>
</gene>
<dbReference type="GO" id="GO:0006730">
    <property type="term" value="P:one-carbon metabolic process"/>
    <property type="evidence" value="ECO:0007669"/>
    <property type="project" value="UniProtKB-KW"/>
</dbReference>
<evidence type="ECO:0000313" key="19">
    <source>
        <dbReference type="Proteomes" id="UP000472262"/>
    </source>
</evidence>
<feature type="binding site" evidence="12">
    <location>
        <begin position="613"/>
        <end position="618"/>
    </location>
    <ligand>
        <name>NADP(+)</name>
        <dbReference type="ChEBI" id="CHEBI:58349"/>
    </ligand>
</feature>
<dbReference type="InterPro" id="IPR005793">
    <property type="entry name" value="Formyl_trans_C"/>
</dbReference>
<dbReference type="Gene3D" id="3.40.605.10">
    <property type="entry name" value="Aldehyde Dehydrogenase, Chain A, domain 1"/>
    <property type="match status" value="1"/>
</dbReference>
<accession>A0A672N8U5</accession>
<evidence type="ECO:0000256" key="10">
    <source>
        <dbReference type="PIRSR" id="PIRSR036489-1"/>
    </source>
</evidence>
<dbReference type="PROSITE" id="PS50075">
    <property type="entry name" value="CARRIER"/>
    <property type="match status" value="1"/>
</dbReference>
<dbReference type="InterPro" id="IPR029510">
    <property type="entry name" value="Ald_DH_CS_GLU"/>
</dbReference>
<dbReference type="Gene3D" id="3.40.50.170">
    <property type="entry name" value="Formyl transferase, N-terminal domain"/>
    <property type="match status" value="1"/>
</dbReference>
<evidence type="ECO:0000256" key="5">
    <source>
        <dbReference type="ARBA" id="ARBA00022563"/>
    </source>
</evidence>
<dbReference type="SUPFAM" id="SSF53720">
    <property type="entry name" value="ALDH-like"/>
    <property type="match status" value="1"/>
</dbReference>
<dbReference type="EC" id="1.5.1.6" evidence="9"/>
<dbReference type="FunFam" id="1.10.1200.10:FF:000002">
    <property type="entry name" value="10-formyltetrahydrofolate dehydrogenase"/>
    <property type="match status" value="1"/>
</dbReference>
<dbReference type="InterPro" id="IPR001555">
    <property type="entry name" value="GART_AS"/>
</dbReference>
<feature type="binding site" evidence="12">
    <location>
        <begin position="554"/>
        <end position="556"/>
    </location>
    <ligand>
        <name>NADP(+)</name>
        <dbReference type="ChEBI" id="CHEBI:58349"/>
    </ligand>
</feature>
<dbReference type="Ensembl" id="ENSSGRT00000049131.1">
    <property type="protein sequence ID" value="ENSSGRP00000045917.1"/>
    <property type="gene ID" value="ENSSGRG00000021421.1"/>
</dbReference>
<keyword evidence="16" id="KW-0732">Signal</keyword>
<evidence type="ECO:0000259" key="17">
    <source>
        <dbReference type="PROSITE" id="PS50075"/>
    </source>
</evidence>
<keyword evidence="3" id="KW-0596">Phosphopantetheine</keyword>
<evidence type="ECO:0000256" key="9">
    <source>
        <dbReference type="PIRNR" id="PIRNR036489"/>
    </source>
</evidence>
<feature type="signal peptide" evidence="16">
    <location>
        <begin position="1"/>
        <end position="23"/>
    </location>
</feature>
<dbReference type="Pfam" id="PF00551">
    <property type="entry name" value="Formyl_trans_N"/>
    <property type="match status" value="1"/>
</dbReference>
<protein>
    <recommendedName>
        <fullName evidence="9">10-formyltetrahydrofolate dehydrogenase</fullName>
        <ecNumber evidence="9">1.5.1.6</ecNumber>
    </recommendedName>
</protein>
<dbReference type="InterPro" id="IPR037022">
    <property type="entry name" value="Formyl_trans_C_sf"/>
</dbReference>
<dbReference type="InterPro" id="IPR036477">
    <property type="entry name" value="Formyl_transf_N_sf"/>
</dbReference>
<dbReference type="Gene3D" id="1.10.1200.10">
    <property type="entry name" value="ACP-like"/>
    <property type="match status" value="1"/>
</dbReference>
<evidence type="ECO:0000256" key="14">
    <source>
        <dbReference type="PROSITE-ProRule" id="PRU10007"/>
    </source>
</evidence>
<feature type="active site" evidence="14">
    <location>
        <position position="656"/>
    </location>
</feature>
<dbReference type="InterPro" id="IPR016161">
    <property type="entry name" value="Ald_DH/histidinol_DH"/>
</dbReference>
<dbReference type="InterPro" id="IPR011034">
    <property type="entry name" value="Formyl_transferase-like_C_sf"/>
</dbReference>
<evidence type="ECO:0000256" key="1">
    <source>
        <dbReference type="ARBA" id="ARBA00007995"/>
    </source>
</evidence>
<dbReference type="Pfam" id="PF00171">
    <property type="entry name" value="Aldedh"/>
    <property type="match status" value="1"/>
</dbReference>
<dbReference type="GO" id="GO:0016620">
    <property type="term" value="F:oxidoreductase activity, acting on the aldehyde or oxo group of donors, NAD or NADP as acceptor"/>
    <property type="evidence" value="ECO:0007669"/>
    <property type="project" value="InterPro"/>
</dbReference>
<dbReference type="GO" id="GO:0005737">
    <property type="term" value="C:cytoplasm"/>
    <property type="evidence" value="ECO:0007669"/>
    <property type="project" value="InterPro"/>
</dbReference>
<dbReference type="PIRSF" id="PIRSF036489">
    <property type="entry name" value="10-FTHFDH"/>
    <property type="match status" value="1"/>
</dbReference>
<dbReference type="InterPro" id="IPR015590">
    <property type="entry name" value="Aldehyde_DH_dom"/>
</dbReference>
<feature type="binding site" evidence="12">
    <location>
        <begin position="633"/>
        <end position="634"/>
    </location>
    <ligand>
        <name>NADP(+)</name>
        <dbReference type="ChEBI" id="CHEBI:58349"/>
    </ligand>
</feature>
<feature type="active site" description="Proton acceptor" evidence="10">
    <location>
        <position position="656"/>
    </location>
</feature>
<feature type="active site" description="Proton donor" evidence="10">
    <location>
        <position position="103"/>
    </location>
</feature>
<evidence type="ECO:0000256" key="7">
    <source>
        <dbReference type="ARBA" id="ARBA00023002"/>
    </source>
</evidence>
<keyword evidence="6 9" id="KW-0521">NADP</keyword>
<feature type="binding site" evidence="12">
    <location>
        <begin position="787"/>
        <end position="789"/>
    </location>
    <ligand>
        <name>NADP(+)</name>
        <dbReference type="ChEBI" id="CHEBI:58349"/>
    </ligand>
</feature>
<dbReference type="Gene3D" id="3.10.25.10">
    <property type="entry name" value="Formyl transferase, C-terminal domain"/>
    <property type="match status" value="1"/>
</dbReference>
<dbReference type="Proteomes" id="UP000472262">
    <property type="component" value="Unassembled WGS sequence"/>
</dbReference>
<comment type="similarity">
    <text evidence="15">Belongs to the aldehyde dehydrogenase family.</text>
</comment>
<dbReference type="PANTHER" id="PTHR11699">
    <property type="entry name" value="ALDEHYDE DEHYDROGENASE-RELATED"/>
    <property type="match status" value="1"/>
</dbReference>
<evidence type="ECO:0000256" key="2">
    <source>
        <dbReference type="ARBA" id="ARBA00010978"/>
    </source>
</evidence>
<reference evidence="18" key="1">
    <citation type="submission" date="2025-08" db="UniProtKB">
        <authorList>
            <consortium name="Ensembl"/>
        </authorList>
    </citation>
    <scope>IDENTIFICATION</scope>
</reference>
<dbReference type="SUPFAM" id="SSF50486">
    <property type="entry name" value="FMT C-terminal domain-like"/>
    <property type="match status" value="1"/>
</dbReference>
<dbReference type="FunFam" id="3.40.605.10:FF:000050">
    <property type="entry name" value="Aldehyde dehydrogenase, mitochondrial"/>
    <property type="match status" value="1"/>
</dbReference>
<dbReference type="InterPro" id="IPR036736">
    <property type="entry name" value="ACP-like_sf"/>
</dbReference>
<dbReference type="GO" id="GO:0009258">
    <property type="term" value="P:10-formyltetrahydrofolate catabolic process"/>
    <property type="evidence" value="ECO:0007669"/>
    <property type="project" value="UniProtKB-UniRule"/>
</dbReference>
<dbReference type="GO" id="GO:0016155">
    <property type="term" value="F:formyltetrahydrofolate dehydrogenase activity"/>
    <property type="evidence" value="ECO:0007669"/>
    <property type="project" value="UniProtKB-UniRule"/>
</dbReference>
<dbReference type="PROSITE" id="PS00373">
    <property type="entry name" value="GART"/>
    <property type="match status" value="1"/>
</dbReference>
<dbReference type="Pfam" id="PF02911">
    <property type="entry name" value="Formyl_trans_C"/>
    <property type="match status" value="1"/>
</dbReference>
<dbReference type="InterPro" id="IPR016162">
    <property type="entry name" value="Ald_DH_N"/>
</dbReference>
<keyword evidence="5 9" id="KW-0554">One-carbon metabolism</keyword>
<feature type="site" description="Essential for catalytic activity" evidence="13">
    <location>
        <position position="139"/>
    </location>
</feature>
<dbReference type="InterPro" id="IPR011407">
    <property type="entry name" value="10_FTHF_DH"/>
</dbReference>
<dbReference type="FunFam" id="3.40.605.10:FF:000026">
    <property type="entry name" value="Aldehyde dehydrogenase, putative"/>
    <property type="match status" value="1"/>
</dbReference>
<comment type="similarity">
    <text evidence="1 9">In the C-terminal section; belongs to the aldehyde dehydrogenase family. ALDH1L subfamily.</text>
</comment>
<evidence type="ECO:0000256" key="11">
    <source>
        <dbReference type="PIRSR" id="PIRSR036489-2"/>
    </source>
</evidence>
<sequence>HIWNGFFNLYMFLSFQMKIAVIGQSLFGQEVYKELKKDGHMIVGVFTIPDKDGKMDPLGKSLVSVRIIDYKAVGAELNVLPFCSQFIPMEVIDHPTHGSIIYHPSLLPRHRGASAINWTLIHGDKKGGFTIFWADDGLDTGPILLQRECDVEPNDNVNSIYKRFLFPEGVKGMVEAVRLIAAGTALRIKQPEEGATYECIQKKENSKIDWNQPAEAIHNWIRGNDRVPGAWAEIDGKNVSFYGSTLLENDHSSSNGQPLEIPGTSRPGLVTKNGLVLFGNDGKTLLVKNMQFEDGKMIAASQYFKAAVSSTVELSEDEKQFAEQMRVVWKSILTNVEKVEDSTDFFKSGAASMDVVRLVEEVKLRAAQLQLQNEDVYMATSFEEFIQMCVRKLRGEDEEEEFTVDYVEKKLNNMTIRIPHQLFINGEFVDAEEGKTYKTINPTDGQAICDVSLAQISDVEKAVAAAKEAFEEGEWGKMNPRDRGKLLYKLADLMEQHQEELATIETIDSGAVYTLALKTHIGMSIQTFRYFAGWCDKIQVVSHTYLKRVCAIVIPWNYPLMMLAWKTAACLAAGNTVVLKPAQVTPLTAVKFAELTALAKFPKGVVNILPGSGSLVGQQLSDHPDVRKLGFTGSTEIGKQIMKSCAVSNVKKVSLELGGKSPLIIFNDCDLDKAVRMGMSSVFFNKGENCIAAGRLFIEESIHDTFVERVVREIKKMKIGDPLDRSTDHGPQNHKAHLDKLVEYCEKGVKEGAKLVCGGKQVNRPGFFFEPTLFIDVQDHMYIAVEESFGPVMIISKFSNGDVDQVLQRANATEYGLASGVFTRDISKALYVSEKLQAGTVFINTYNKTDVAAPFGGFKQSGFGKDLGQEALNEYLKTKCVTVEY</sequence>
<comment type="similarity">
    <text evidence="2 9">In the N-terminal section; belongs to the GART family.</text>
</comment>
<keyword evidence="19" id="KW-1185">Reference proteome</keyword>
<evidence type="ECO:0000313" key="18">
    <source>
        <dbReference type="Ensembl" id="ENSSGRP00000045917.1"/>
    </source>
</evidence>
<evidence type="ECO:0000256" key="4">
    <source>
        <dbReference type="ARBA" id="ARBA00022553"/>
    </source>
</evidence>
<feature type="binding site" evidence="11">
    <location>
        <position position="139"/>
    </location>
    <ligand>
        <name>(6R)-10-formyltetrahydrofolate</name>
        <dbReference type="ChEBI" id="CHEBI:195366"/>
    </ligand>
</feature>
<dbReference type="InterPro" id="IPR009081">
    <property type="entry name" value="PP-bd_ACP"/>
</dbReference>
<dbReference type="PROSITE" id="PS00070">
    <property type="entry name" value="ALDEHYDE_DEHYDR_CYS"/>
    <property type="match status" value="1"/>
</dbReference>
<reference evidence="18" key="2">
    <citation type="submission" date="2025-09" db="UniProtKB">
        <authorList>
            <consortium name="Ensembl"/>
        </authorList>
    </citation>
    <scope>IDENTIFICATION</scope>
</reference>
<evidence type="ECO:0000256" key="15">
    <source>
        <dbReference type="RuleBase" id="RU003345"/>
    </source>
</evidence>
<dbReference type="Gene3D" id="3.40.309.10">
    <property type="entry name" value="Aldehyde Dehydrogenase, Chain A, domain 2"/>
    <property type="match status" value="1"/>
</dbReference>
<name>A0A672N8U5_SINGR</name>
<evidence type="ECO:0000256" key="3">
    <source>
        <dbReference type="ARBA" id="ARBA00022450"/>
    </source>
</evidence>
<evidence type="ECO:0000256" key="6">
    <source>
        <dbReference type="ARBA" id="ARBA00022857"/>
    </source>
</evidence>
<dbReference type="PROSITE" id="PS00687">
    <property type="entry name" value="ALDEHYDE_DEHYDR_GLU"/>
    <property type="match status" value="1"/>
</dbReference>
<feature type="binding site" evidence="11">
    <location>
        <begin position="85"/>
        <end position="87"/>
    </location>
    <ligand>
        <name>(6R)-10-formyltetrahydrofolate</name>
        <dbReference type="ChEBI" id="CHEBI:195366"/>
    </ligand>
</feature>
<evidence type="ECO:0000256" key="16">
    <source>
        <dbReference type="SAM" id="SignalP"/>
    </source>
</evidence>
<comment type="catalytic activity">
    <reaction evidence="8">
        <text>(6R)-10-formyltetrahydrofolate + NADP(+) + H2O = (6S)-5,6,7,8-tetrahydrofolate + CO2 + NADPH + H(+)</text>
        <dbReference type="Rhea" id="RHEA:10180"/>
        <dbReference type="ChEBI" id="CHEBI:15377"/>
        <dbReference type="ChEBI" id="CHEBI:15378"/>
        <dbReference type="ChEBI" id="CHEBI:16526"/>
        <dbReference type="ChEBI" id="CHEBI:57453"/>
        <dbReference type="ChEBI" id="CHEBI:57783"/>
        <dbReference type="ChEBI" id="CHEBI:58349"/>
        <dbReference type="ChEBI" id="CHEBI:195366"/>
        <dbReference type="EC" id="1.5.1.6"/>
    </reaction>
    <physiologicalReaction direction="left-to-right" evidence="8">
        <dbReference type="Rhea" id="RHEA:10181"/>
    </physiologicalReaction>
</comment>
<dbReference type="AlphaFoldDB" id="A0A672N8U5"/>
<proteinExistence type="inferred from homology"/>